<dbReference type="InterPro" id="IPR003959">
    <property type="entry name" value="ATPase_AAA_core"/>
</dbReference>
<evidence type="ECO:0000256" key="9">
    <source>
        <dbReference type="ARBA" id="ARBA00034920"/>
    </source>
</evidence>
<dbReference type="SUPFAM" id="SSF52540">
    <property type="entry name" value="P-loop containing nucleoside triphosphate hydrolases"/>
    <property type="match status" value="2"/>
</dbReference>
<dbReference type="GO" id="GO:0005829">
    <property type="term" value="C:cytosol"/>
    <property type="evidence" value="ECO:0007669"/>
    <property type="project" value="TreeGrafter"/>
</dbReference>
<gene>
    <name evidence="14" type="ORF">DASC09_022560</name>
</gene>
<evidence type="ECO:0000256" key="8">
    <source>
        <dbReference type="ARBA" id="ARBA00034811"/>
    </source>
</evidence>
<proteinExistence type="inferred from homology"/>
<feature type="region of interest" description="Disordered" evidence="12">
    <location>
        <begin position="1199"/>
        <end position="1230"/>
    </location>
</feature>
<evidence type="ECO:0000256" key="7">
    <source>
        <dbReference type="ARBA" id="ARBA00029433"/>
    </source>
</evidence>
<accession>A0AAV5QJR8</accession>
<sequence>MSSNRVPMRQPVIVDTIFDYKNSSQKGLVNISKDAYEALSTTDIEDKSINERYIAAKLLGSTAVEGFRIYKVDKVIEGIGNSTIILPADEIFHSRDQKGSHNITISKALLYDIQVIEIEHIVVSISDENAYSFLKSKGDDYSALFGTDTGSNRLIHQHDLIQLSKYHKKVSGKVLFVEPLSQGILTKNSKITLVFDKNQEIEKPVSQVAEIAKKGQDKMNLLDELNRNALSIDEYLSKTLALEEKLDLSSRKEEVKDLILTAQPMTFKHTHFTPIPNPKEDPEIFAFTKFDNLVKLNYFSGDYAKLKINCQDGKQIERKVKLFALVEPNNFDNESLYISPILYMNLGSPQSINLFNKLCGVKVSNDVEREFKLARQVTIARIASPVSLNRTYQQTFLLNLKDYFESSLRIINKNSIIAIPIDTLLAKSLFSAYGSSNYPSVIPKGTPNEIVWFMITEIISEDDSVASSQEQYLLNHAKTRMVQLGVIKDFKIPKISNESMNYYKYLSMKPFFKFSEVIEKKRDEERDGNLKLFSFAEKLKNLISTSLLNNFDGSLQMNTCVLLHSLTRNVGKSTIVKNLSLELGINFIELDGYDLVQAPGFDLKVIGTIYGKLESTIKNCKSPIIVYFKHLDALAGSRGNDGGDDGSGGNAGGGSKKNNFNVKLVEMMNDFFVNNSKVMFVASTNELDKISNDLRNIFSYNIEVTVPSEIERQEIFKFLLENSNRKATSCNDIISSLRNKNFDYRIGDQISLKDLSLQSAGLNPIDLAAIVKNAKNIALDRLYTFNSSQDSKTNIMDLVLGNQGCITLKPEDFETAINSARNTFSESIGAPKIPNVKWEDVGGLDLVKDEILDTIEMPLKNPYLFNNGLKKRSGILFYGPPGTGKTLLAKAIATNFSLNFFSVKGPELLNMYIGESEANVRKVFQKARDAKPCVVFFDELDSVAPKRGNQGDSGGVMDRIVSQLLSELDGMSDGDDGDGVFVVGATNRPDLLDEALLRPGRFDKMLYLGIADTHEKQLNILKALTRKFMLDKDVDLEKLVEGLQFNYTGADFYALSSDSMLNAMTRKAKETDIKVDNYNASLPKNQKKINTRWWFDNVATEEDIKVTVKQEDFAKAAAQFIPSVSAEELQHYLRVRNNFEGGKTKAKGNVDGEASQNGHAYSRGDLKIDVKNKVNGFTSSDKNGGLYDGINLGLSSTTFSDDDDTDLYGDVAGSSDTSQEGDDKGKSNLS</sequence>
<evidence type="ECO:0000256" key="12">
    <source>
        <dbReference type="SAM" id="MobiDB-lite"/>
    </source>
</evidence>
<dbReference type="RefSeq" id="XP_064851931.1">
    <property type="nucleotide sequence ID" value="XM_064995859.1"/>
</dbReference>
<dbReference type="Pfam" id="PF00004">
    <property type="entry name" value="AAA"/>
    <property type="match status" value="2"/>
</dbReference>
<keyword evidence="5" id="KW-0067">ATP-binding</keyword>
<comment type="catalytic activity">
    <reaction evidence="11">
        <text>ATP + H2O = ADP + phosphate + H(+)</text>
        <dbReference type="Rhea" id="RHEA:13065"/>
        <dbReference type="ChEBI" id="CHEBI:15377"/>
        <dbReference type="ChEBI" id="CHEBI:15378"/>
        <dbReference type="ChEBI" id="CHEBI:30616"/>
        <dbReference type="ChEBI" id="CHEBI:43474"/>
        <dbReference type="ChEBI" id="CHEBI:456216"/>
    </reaction>
    <physiologicalReaction direction="left-to-right" evidence="11">
        <dbReference type="Rhea" id="RHEA:13066"/>
    </physiologicalReaction>
</comment>
<dbReference type="InterPro" id="IPR050168">
    <property type="entry name" value="AAA_ATPase_domain"/>
</dbReference>
<dbReference type="GO" id="GO:0005524">
    <property type="term" value="F:ATP binding"/>
    <property type="evidence" value="ECO:0007669"/>
    <property type="project" value="UniProtKB-KW"/>
</dbReference>
<dbReference type="GO" id="GO:0016558">
    <property type="term" value="P:protein import into peroxisome matrix"/>
    <property type="evidence" value="ECO:0007669"/>
    <property type="project" value="TreeGrafter"/>
</dbReference>
<comment type="caution">
    <text evidence="14">The sequence shown here is derived from an EMBL/GenBank/DDBJ whole genome shotgun (WGS) entry which is preliminary data.</text>
</comment>
<reference evidence="14 15" key="1">
    <citation type="journal article" date="2023" name="Elife">
        <title>Identification of key yeast species and microbe-microbe interactions impacting larval growth of Drosophila in the wild.</title>
        <authorList>
            <person name="Mure A."/>
            <person name="Sugiura Y."/>
            <person name="Maeda R."/>
            <person name="Honda K."/>
            <person name="Sakurai N."/>
            <person name="Takahashi Y."/>
            <person name="Watada M."/>
            <person name="Katoh T."/>
            <person name="Gotoh A."/>
            <person name="Gotoh Y."/>
            <person name="Taniguchi I."/>
            <person name="Nakamura K."/>
            <person name="Hayashi T."/>
            <person name="Katayama T."/>
            <person name="Uemura T."/>
            <person name="Hattori Y."/>
        </authorList>
    </citation>
    <scope>NUCLEOTIDE SEQUENCE [LARGE SCALE GENOMIC DNA]</scope>
    <source>
        <strain evidence="14 15">SC-9</strain>
    </source>
</reference>
<dbReference type="InterPro" id="IPR047533">
    <property type="entry name" value="RecA-like_PEX6_r2"/>
</dbReference>
<keyword evidence="4" id="KW-0378">Hydrolase</keyword>
<dbReference type="GeneID" id="90072910"/>
<keyword evidence="6" id="KW-0472">Membrane</keyword>
<organism evidence="14 15">
    <name type="scientific">Saccharomycopsis crataegensis</name>
    <dbReference type="NCBI Taxonomy" id="43959"/>
    <lineage>
        <taxon>Eukaryota</taxon>
        <taxon>Fungi</taxon>
        <taxon>Dikarya</taxon>
        <taxon>Ascomycota</taxon>
        <taxon>Saccharomycotina</taxon>
        <taxon>Saccharomycetes</taxon>
        <taxon>Saccharomycopsidaceae</taxon>
        <taxon>Saccharomycopsis</taxon>
    </lineage>
</organism>
<evidence type="ECO:0000256" key="11">
    <source>
        <dbReference type="ARBA" id="ARBA00048778"/>
    </source>
</evidence>
<dbReference type="FunFam" id="3.40.50.300:FF:000109">
    <property type="entry name" value="Peroxisomal biogenesis factor 6"/>
    <property type="match status" value="1"/>
</dbReference>
<comment type="subcellular location">
    <subcellularLocation>
        <location evidence="7">Endomembrane system</location>
        <topology evidence="7">Peripheral membrane protein</topology>
        <orientation evidence="7">Cytoplasmic side</orientation>
    </subcellularLocation>
</comment>
<dbReference type="PANTHER" id="PTHR23077:SF9">
    <property type="entry name" value="PEROXISOMAL ATPASE PEX6"/>
    <property type="match status" value="1"/>
</dbReference>
<evidence type="ECO:0000256" key="1">
    <source>
        <dbReference type="ARBA" id="ARBA00006914"/>
    </source>
</evidence>
<evidence type="ECO:0000259" key="13">
    <source>
        <dbReference type="SMART" id="SM00382"/>
    </source>
</evidence>
<feature type="compositionally biased region" description="Basic and acidic residues" evidence="12">
    <location>
        <begin position="1221"/>
        <end position="1230"/>
    </location>
</feature>
<keyword evidence="3" id="KW-0547">Nucleotide-binding</keyword>
<dbReference type="Gene3D" id="3.40.50.300">
    <property type="entry name" value="P-loop containing nucleotide triphosphate hydrolases"/>
    <property type="match status" value="2"/>
</dbReference>
<dbReference type="GO" id="GO:0012505">
    <property type="term" value="C:endomembrane system"/>
    <property type="evidence" value="ECO:0007669"/>
    <property type="project" value="UniProtKB-SubCell"/>
</dbReference>
<dbReference type="InterPro" id="IPR003960">
    <property type="entry name" value="ATPase_AAA_CS"/>
</dbReference>
<dbReference type="SMART" id="SM00382">
    <property type="entry name" value="AAA"/>
    <property type="match status" value="2"/>
</dbReference>
<dbReference type="GO" id="GO:0005778">
    <property type="term" value="C:peroxisomal membrane"/>
    <property type="evidence" value="ECO:0007669"/>
    <property type="project" value="TreeGrafter"/>
</dbReference>
<keyword evidence="15" id="KW-1185">Reference proteome</keyword>
<dbReference type="Proteomes" id="UP001360560">
    <property type="component" value="Unassembled WGS sequence"/>
</dbReference>
<evidence type="ECO:0000256" key="5">
    <source>
        <dbReference type="ARBA" id="ARBA00022840"/>
    </source>
</evidence>
<feature type="domain" description="AAA+ ATPase" evidence="13">
    <location>
        <begin position="871"/>
        <end position="1012"/>
    </location>
</feature>
<comment type="function">
    <text evidence="10">Component of the PEX1-PEX6 AAA ATPase complex, a protein dislocase complex that mediates the ATP-dependent extraction of the PEX5 receptor from peroxisomal membranes, an essential step for PEX5 recycling. Specifically recognizes PEX5 monoubiquitinated at 'Cys-6', and pulls it out of the peroxisome lumen through the PEX2-PEX10-PEX12 retrotranslocation channel. Extraction by the PEX1-PEX6 AAA ATPase complex is accompanied by unfolding of the TPR repeats and release of bound cargo from PEX5.</text>
</comment>
<evidence type="ECO:0000256" key="6">
    <source>
        <dbReference type="ARBA" id="ARBA00023136"/>
    </source>
</evidence>
<dbReference type="AlphaFoldDB" id="A0AAV5QJR8"/>
<dbReference type="Pfam" id="PF23315">
    <property type="entry name" value="PEX6_4th"/>
    <property type="match status" value="1"/>
</dbReference>
<evidence type="ECO:0000256" key="4">
    <source>
        <dbReference type="ARBA" id="ARBA00022801"/>
    </source>
</evidence>
<comment type="similarity">
    <text evidence="1">Belongs to the AAA ATPase family.</text>
</comment>
<evidence type="ECO:0000313" key="14">
    <source>
        <dbReference type="EMBL" id="GMM34931.1"/>
    </source>
</evidence>
<dbReference type="PROSITE" id="PS00674">
    <property type="entry name" value="AAA"/>
    <property type="match status" value="1"/>
</dbReference>
<evidence type="ECO:0000313" key="15">
    <source>
        <dbReference type="Proteomes" id="UP001360560"/>
    </source>
</evidence>
<evidence type="ECO:0000256" key="10">
    <source>
        <dbReference type="ARBA" id="ARBA00045342"/>
    </source>
</evidence>
<dbReference type="InterPro" id="IPR056995">
    <property type="entry name" value="PEX6_4th_dom"/>
</dbReference>
<dbReference type="FunFam" id="1.10.8.60:FF:000039">
    <property type="entry name" value="peroxisome biogenesis factor 6"/>
    <property type="match status" value="1"/>
</dbReference>
<dbReference type="InterPro" id="IPR027417">
    <property type="entry name" value="P-loop_NTPase"/>
</dbReference>
<dbReference type="Gene3D" id="1.10.8.60">
    <property type="match status" value="2"/>
</dbReference>
<protein>
    <recommendedName>
        <fullName evidence="8">Peroxisomal ATPase PEX6</fullName>
    </recommendedName>
    <alternativeName>
        <fullName evidence="9">Peroxin-6</fullName>
    </alternativeName>
</protein>
<dbReference type="EMBL" id="BTFZ01000004">
    <property type="protein sequence ID" value="GMM34931.1"/>
    <property type="molecule type" value="Genomic_DNA"/>
</dbReference>
<name>A0AAV5QJR8_9ASCO</name>
<dbReference type="InterPro" id="IPR003593">
    <property type="entry name" value="AAA+_ATPase"/>
</dbReference>
<evidence type="ECO:0000256" key="2">
    <source>
        <dbReference type="ARBA" id="ARBA00022593"/>
    </source>
</evidence>
<dbReference type="GO" id="GO:0016887">
    <property type="term" value="F:ATP hydrolysis activity"/>
    <property type="evidence" value="ECO:0007669"/>
    <property type="project" value="InterPro"/>
</dbReference>
<feature type="domain" description="AAA+ ATPase" evidence="13">
    <location>
        <begin position="557"/>
        <end position="708"/>
    </location>
</feature>
<dbReference type="CDD" id="cd19527">
    <property type="entry name" value="RecA-like_PEX6_r2"/>
    <property type="match status" value="1"/>
</dbReference>
<dbReference type="PANTHER" id="PTHR23077">
    <property type="entry name" value="AAA-FAMILY ATPASE"/>
    <property type="match status" value="1"/>
</dbReference>
<evidence type="ECO:0000256" key="3">
    <source>
        <dbReference type="ARBA" id="ARBA00022741"/>
    </source>
</evidence>
<keyword evidence="2" id="KW-0962">Peroxisome biogenesis</keyword>